<dbReference type="SMART" id="SM00507">
    <property type="entry name" value="HNHc"/>
    <property type="match status" value="1"/>
</dbReference>
<dbReference type="CDD" id="cd00085">
    <property type="entry name" value="HNHc"/>
    <property type="match status" value="1"/>
</dbReference>
<dbReference type="InterPro" id="IPR003615">
    <property type="entry name" value="HNH_nuc"/>
</dbReference>
<organism evidence="2">
    <name type="scientific">uncultured Caudovirales phage</name>
    <dbReference type="NCBI Taxonomy" id="2100421"/>
    <lineage>
        <taxon>Viruses</taxon>
        <taxon>Duplodnaviria</taxon>
        <taxon>Heunggongvirae</taxon>
        <taxon>Uroviricota</taxon>
        <taxon>Caudoviricetes</taxon>
        <taxon>Peduoviridae</taxon>
        <taxon>Maltschvirus</taxon>
        <taxon>Maltschvirus maltsch</taxon>
    </lineage>
</organism>
<dbReference type="InterPro" id="IPR002711">
    <property type="entry name" value="HNH"/>
</dbReference>
<protein>
    <submittedName>
        <fullName evidence="2">HNHc domain containing protein</fullName>
    </submittedName>
</protein>
<dbReference type="EMBL" id="LR798320">
    <property type="protein sequence ID" value="CAB5223406.1"/>
    <property type="molecule type" value="Genomic_DNA"/>
</dbReference>
<dbReference type="GO" id="GO:0008270">
    <property type="term" value="F:zinc ion binding"/>
    <property type="evidence" value="ECO:0007669"/>
    <property type="project" value="InterPro"/>
</dbReference>
<evidence type="ECO:0000259" key="1">
    <source>
        <dbReference type="SMART" id="SM00507"/>
    </source>
</evidence>
<name>A0A6J7WZG6_9CAUD</name>
<reference evidence="2" key="1">
    <citation type="submission" date="2020-05" db="EMBL/GenBank/DDBJ databases">
        <authorList>
            <person name="Chiriac C."/>
            <person name="Salcher M."/>
            <person name="Ghai R."/>
            <person name="Kavagutti S V."/>
        </authorList>
    </citation>
    <scope>NUCLEOTIDE SEQUENCE</scope>
</reference>
<dbReference type="GO" id="GO:0003676">
    <property type="term" value="F:nucleic acid binding"/>
    <property type="evidence" value="ECO:0007669"/>
    <property type="project" value="InterPro"/>
</dbReference>
<feature type="domain" description="HNH nuclease" evidence="1">
    <location>
        <begin position="7"/>
        <end position="62"/>
    </location>
</feature>
<gene>
    <name evidence="2" type="ORF">UFOVP384_44</name>
</gene>
<evidence type="ECO:0000313" key="2">
    <source>
        <dbReference type="EMBL" id="CAB5223406.1"/>
    </source>
</evidence>
<accession>A0A6J7WZG6</accession>
<proteinExistence type="predicted"/>
<dbReference type="GO" id="GO:0004519">
    <property type="term" value="F:endonuclease activity"/>
    <property type="evidence" value="ECO:0007669"/>
    <property type="project" value="InterPro"/>
</dbReference>
<dbReference type="Gene3D" id="1.10.30.50">
    <property type="match status" value="1"/>
</dbReference>
<dbReference type="Pfam" id="PF01844">
    <property type="entry name" value="HNH"/>
    <property type="match status" value="1"/>
</dbReference>
<sequence>MLKKHTKLYLKFFGFDESDFIPCEICGALAVDIHHIEARGMGGTKQADTIDNLMALCREHHLEFGDKKQHKEYLNNTHEFYIELKKTGRL</sequence>